<feature type="transmembrane region" description="Helical" evidence="10">
    <location>
        <begin position="260"/>
        <end position="283"/>
    </location>
</feature>
<evidence type="ECO:0000256" key="1">
    <source>
        <dbReference type="ARBA" id="ARBA00004651"/>
    </source>
</evidence>
<dbReference type="GO" id="GO:0034204">
    <property type="term" value="P:lipid translocation"/>
    <property type="evidence" value="ECO:0007669"/>
    <property type="project" value="TreeGrafter"/>
</dbReference>
<evidence type="ECO:0000256" key="10">
    <source>
        <dbReference type="SAM" id="Phobius"/>
    </source>
</evidence>
<feature type="transmembrane region" description="Helical" evidence="10">
    <location>
        <begin position="48"/>
        <end position="67"/>
    </location>
</feature>
<dbReference type="OrthoDB" id="6064668at2"/>
<evidence type="ECO:0000256" key="5">
    <source>
        <dbReference type="ARBA" id="ARBA00022984"/>
    </source>
</evidence>
<keyword evidence="4" id="KW-0133">Cell shape</keyword>
<sequence>MSATRPRRAVLALSGLNLAGKLLAIGKTLIIATLFGTSGVLDAFWVAYSLPLMLPNLLTTVITVAFVPRFVKSLEGRTGADAWRGANTLFTLAIGVSLLACAAIQLWTGALVHRLAPGLAPENQQQAIAMIRLMLPCMLMLTLSSLLSALSNARERFVLPGLDGIVNNSAIILVALLLARELGVRALIAGITLGFFVQLCILAFGNRDLFRSSLRPAFALGHPDFLRPLAHLLPLLVGSVGAMLTGLVDQYFVSRLDAGSISALTYATMMAMLPVEVFAQAIITSYYPSLGRGVAAGDHTAVAATWRSGQRLILLLTLPCAVLLVGLAKPIVIVLLEHGRFDERSTALTVEAMSLLAIGMVFRSQAYFSYRVLHSMVRPWTQVFIGLAGVATCVGLNLLWAQRLGLRGVALSAVLSQLQSSLLAAIVVRRLLRAGAPAQRPLSAPLLLPLGVLAAGILLARVIVPAGLYEASHRLWAIACGLATLPAGLAAFALAWRLGLPEARDIGARLRARRARPRGAGGS</sequence>
<comment type="function">
    <text evidence="8">Involved in peptidoglycan biosynthesis. Transports lipid-linked peptidoglycan precursors from the inner to the outer leaflet of the cytoplasmic membrane.</text>
</comment>
<evidence type="ECO:0000256" key="2">
    <source>
        <dbReference type="ARBA" id="ARBA00022475"/>
    </source>
</evidence>
<name>A0A4R2IA15_9GAMM</name>
<keyword evidence="6 10" id="KW-1133">Transmembrane helix</keyword>
<keyword evidence="7 10" id="KW-0472">Membrane</keyword>
<feature type="transmembrane region" description="Helical" evidence="10">
    <location>
        <begin position="476"/>
        <end position="496"/>
    </location>
</feature>
<comment type="subcellular location">
    <subcellularLocation>
        <location evidence="1">Cell membrane</location>
        <topology evidence="1">Multi-pass membrane protein</topology>
    </subcellularLocation>
</comment>
<evidence type="ECO:0000256" key="6">
    <source>
        <dbReference type="ARBA" id="ARBA00022989"/>
    </source>
</evidence>
<feature type="transmembrane region" description="Helical" evidence="10">
    <location>
        <begin position="127"/>
        <end position="150"/>
    </location>
</feature>
<comment type="similarity">
    <text evidence="9">Belongs to the MurJ/MviN family.</text>
</comment>
<protein>
    <submittedName>
        <fullName evidence="11">Putative peptidoglycan lipid II flippase</fullName>
    </submittedName>
</protein>
<evidence type="ECO:0000256" key="3">
    <source>
        <dbReference type="ARBA" id="ARBA00022692"/>
    </source>
</evidence>
<dbReference type="EMBL" id="SLWQ01000003">
    <property type="protein sequence ID" value="TCO41291.1"/>
    <property type="molecule type" value="Genomic_DNA"/>
</dbReference>
<dbReference type="GO" id="GO:0015648">
    <property type="term" value="F:lipid-linked peptidoglycan transporter activity"/>
    <property type="evidence" value="ECO:0007669"/>
    <property type="project" value="TreeGrafter"/>
</dbReference>
<dbReference type="InterPro" id="IPR051050">
    <property type="entry name" value="Lipid_II_flippase_MurJ/MviN"/>
</dbReference>
<comment type="caution">
    <text evidence="11">The sequence shown here is derived from an EMBL/GenBank/DDBJ whole genome shotgun (WGS) entry which is preliminary data.</text>
</comment>
<keyword evidence="12" id="KW-1185">Reference proteome</keyword>
<feature type="transmembrane region" description="Helical" evidence="10">
    <location>
        <begin position="444"/>
        <end position="464"/>
    </location>
</feature>
<dbReference type="InterPro" id="IPR004268">
    <property type="entry name" value="MurJ"/>
</dbReference>
<gene>
    <name evidence="11" type="ORF">EV148_103211</name>
</gene>
<keyword evidence="5" id="KW-0573">Peptidoglycan synthesis</keyword>
<organism evidence="11 12">
    <name type="scientific">Dokdonella fugitiva</name>
    <dbReference type="NCBI Taxonomy" id="328517"/>
    <lineage>
        <taxon>Bacteria</taxon>
        <taxon>Pseudomonadati</taxon>
        <taxon>Pseudomonadota</taxon>
        <taxon>Gammaproteobacteria</taxon>
        <taxon>Lysobacterales</taxon>
        <taxon>Rhodanobacteraceae</taxon>
        <taxon>Dokdonella</taxon>
    </lineage>
</organism>
<dbReference type="AlphaFoldDB" id="A0A4R2IA15"/>
<feature type="transmembrane region" description="Helical" evidence="10">
    <location>
        <begin position="157"/>
        <end position="178"/>
    </location>
</feature>
<evidence type="ECO:0000256" key="8">
    <source>
        <dbReference type="ARBA" id="ARBA00060041"/>
    </source>
</evidence>
<feature type="transmembrane region" description="Helical" evidence="10">
    <location>
        <begin position="184"/>
        <end position="204"/>
    </location>
</feature>
<dbReference type="Proteomes" id="UP000294862">
    <property type="component" value="Unassembled WGS sequence"/>
</dbReference>
<feature type="transmembrane region" description="Helical" evidence="10">
    <location>
        <begin position="312"/>
        <end position="333"/>
    </location>
</feature>
<feature type="transmembrane region" description="Helical" evidence="10">
    <location>
        <begin position="225"/>
        <end position="248"/>
    </location>
</feature>
<dbReference type="PRINTS" id="PR01806">
    <property type="entry name" value="VIRFACTRMVIN"/>
</dbReference>
<evidence type="ECO:0000313" key="11">
    <source>
        <dbReference type="EMBL" id="TCO41291.1"/>
    </source>
</evidence>
<dbReference type="PANTHER" id="PTHR47019">
    <property type="entry name" value="LIPID II FLIPPASE MURJ"/>
    <property type="match status" value="1"/>
</dbReference>
<evidence type="ECO:0000313" key="12">
    <source>
        <dbReference type="Proteomes" id="UP000294862"/>
    </source>
</evidence>
<reference evidence="11 12" key="1">
    <citation type="journal article" date="2015" name="Stand. Genomic Sci.">
        <title>Genomic Encyclopedia of Bacterial and Archaeal Type Strains, Phase III: the genomes of soil and plant-associated and newly described type strains.</title>
        <authorList>
            <person name="Whitman W.B."/>
            <person name="Woyke T."/>
            <person name="Klenk H.P."/>
            <person name="Zhou Y."/>
            <person name="Lilburn T.G."/>
            <person name="Beck B.J."/>
            <person name="De Vos P."/>
            <person name="Vandamme P."/>
            <person name="Eisen J.A."/>
            <person name="Garrity G."/>
            <person name="Hugenholtz P."/>
            <person name="Kyrpides N.C."/>
        </authorList>
    </citation>
    <scope>NUCLEOTIDE SEQUENCE [LARGE SCALE GENOMIC DNA]</scope>
    <source>
        <strain evidence="11 12">A3</strain>
    </source>
</reference>
<keyword evidence="2" id="KW-1003">Cell membrane</keyword>
<evidence type="ECO:0000256" key="9">
    <source>
        <dbReference type="ARBA" id="ARBA00061532"/>
    </source>
</evidence>
<feature type="transmembrane region" description="Helical" evidence="10">
    <location>
        <begin position="88"/>
        <end position="107"/>
    </location>
</feature>
<evidence type="ECO:0000256" key="7">
    <source>
        <dbReference type="ARBA" id="ARBA00023136"/>
    </source>
</evidence>
<dbReference type="GO" id="GO:0005886">
    <property type="term" value="C:plasma membrane"/>
    <property type="evidence" value="ECO:0007669"/>
    <property type="project" value="UniProtKB-SubCell"/>
</dbReference>
<keyword evidence="3 10" id="KW-0812">Transmembrane</keyword>
<dbReference type="GO" id="GO:0009252">
    <property type="term" value="P:peptidoglycan biosynthetic process"/>
    <property type="evidence" value="ECO:0007669"/>
    <property type="project" value="UniProtKB-KW"/>
</dbReference>
<dbReference type="PANTHER" id="PTHR47019:SF1">
    <property type="entry name" value="LIPID II FLIPPASE MURJ"/>
    <property type="match status" value="1"/>
</dbReference>
<accession>A0A4R2IA15</accession>
<feature type="transmembrane region" description="Helical" evidence="10">
    <location>
        <begin position="383"/>
        <end position="402"/>
    </location>
</feature>
<dbReference type="GO" id="GO:0008360">
    <property type="term" value="P:regulation of cell shape"/>
    <property type="evidence" value="ECO:0007669"/>
    <property type="project" value="UniProtKB-KW"/>
</dbReference>
<dbReference type="RefSeq" id="WP_131996154.1">
    <property type="nucleotide sequence ID" value="NZ_SLWQ01000003.1"/>
</dbReference>
<evidence type="ECO:0000256" key="4">
    <source>
        <dbReference type="ARBA" id="ARBA00022960"/>
    </source>
</evidence>
<proteinExistence type="inferred from homology"/>
<dbReference type="Pfam" id="PF03023">
    <property type="entry name" value="MurJ"/>
    <property type="match status" value="1"/>
</dbReference>